<dbReference type="Proteomes" id="UP000266677">
    <property type="component" value="Unassembled WGS sequence"/>
</dbReference>
<gene>
    <name evidence="1" type="ORF">D5S18_05530</name>
</gene>
<sequence>MLFLCWKVVSLGEIRYVSRKRHKFRDFFRDEPQRGIDCLVPIAAILLLQHQDEVVDLACVLLFRQRDHIVGQCRDQGGQAAQLFQLRYVKYVGNQVKSAESFTQVEVVLQADCASTQGQEMVERRNAAKLAVGRFVHVGAQAELPVVCRAAAPGRGHAGVAP</sequence>
<evidence type="ECO:0000313" key="1">
    <source>
        <dbReference type="EMBL" id="RJO78366.1"/>
    </source>
</evidence>
<comment type="caution">
    <text evidence="1">The sequence shown here is derived from an EMBL/GenBank/DDBJ whole genome shotgun (WGS) entry which is preliminary data.</text>
</comment>
<keyword evidence="2" id="KW-1185">Reference proteome</keyword>
<reference evidence="1 2" key="1">
    <citation type="submission" date="2018-09" db="EMBL/GenBank/DDBJ databases">
        <title>YIM PH21274 draft genome.</title>
        <authorList>
            <person name="Miao C."/>
        </authorList>
    </citation>
    <scope>NUCLEOTIDE SEQUENCE [LARGE SCALE GENOMIC DNA]</scope>
    <source>
        <strain evidence="1 2">YIM PH 21724</strain>
    </source>
</reference>
<proteinExistence type="predicted"/>
<name>A0A3A4L6G6_9NOCA</name>
<evidence type="ECO:0000313" key="2">
    <source>
        <dbReference type="Proteomes" id="UP000266677"/>
    </source>
</evidence>
<accession>A0A3A4L6G6</accession>
<dbReference type="EMBL" id="QZFU01000013">
    <property type="protein sequence ID" value="RJO78366.1"/>
    <property type="molecule type" value="Genomic_DNA"/>
</dbReference>
<dbReference type="AlphaFoldDB" id="A0A3A4L6G6"/>
<organism evidence="1 2">
    <name type="scientific">Nocardia panacis</name>
    <dbReference type="NCBI Taxonomy" id="2340916"/>
    <lineage>
        <taxon>Bacteria</taxon>
        <taxon>Bacillati</taxon>
        <taxon>Actinomycetota</taxon>
        <taxon>Actinomycetes</taxon>
        <taxon>Mycobacteriales</taxon>
        <taxon>Nocardiaceae</taxon>
        <taxon>Nocardia</taxon>
    </lineage>
</organism>
<protein>
    <submittedName>
        <fullName evidence="1">Uncharacterized protein</fullName>
    </submittedName>
</protein>